<evidence type="ECO:0000256" key="15">
    <source>
        <dbReference type="SAM" id="Coils"/>
    </source>
</evidence>
<sequence>MARIPEDKIDEVRLSANIVHYISQFVNLKKAGRNFKGLCPFHTEKTPSFVVSPEKQIYHCFGCGKGGNVFSFIMEYEKLPFFEAVQKAADFAGIVLPKEEYKPEKKDYFQKLYRINEIACSHFEENLAKAKNKRWLKYFLDRGLSEETIRAFRLGYAEESNNPLTRLLEKQGEDLQEAAKLGLIQQRDNRKAYFDKFRHRVIFPFFNVQGKIVGFGGRKLREEQQPKYLNSPESPIYYKGKTLYGLHKAIPAIRNKNYVLLVEGYFDLLRLYESGIRNVVASSGTALSDDQAKLMRRYTSAVYIAFDGDEAGIKAALRSAQIVEKFDLDAFIIPLPAGEDPDSFVAENGADEFEKLIGNRMQPLEFEMDRFFANNADAPLQVQEKFINDILDGLAEMSNQIKAAMYIHQLADRFRISESLLVEQLNKVKRSKRRFRKPPPSSTADETTGEARPEAPVRPEKRIVVQSGVYKAEAGVIYLLLNGDREIRHFLLEHIEHQHFENDAFIRIYEHIMHELEEEGAIEADKVISHFQEDAEVTQILSEMMLSDETPSIKYARDCLFQLQKWQLEKRSREISQLLREEQSSPESAMHYTRELSNIRKEINKLEKEHRSHQLL</sequence>
<dbReference type="Gene3D" id="3.90.580.10">
    <property type="entry name" value="Zinc finger, CHC2-type domain"/>
    <property type="match status" value="1"/>
</dbReference>
<evidence type="ECO:0000259" key="17">
    <source>
        <dbReference type="PROSITE" id="PS50880"/>
    </source>
</evidence>
<evidence type="ECO:0000256" key="9">
    <source>
        <dbReference type="ARBA" id="ARBA00022842"/>
    </source>
</evidence>
<dbReference type="InterPro" id="IPR006295">
    <property type="entry name" value="DNA_primase_DnaG"/>
</dbReference>
<keyword evidence="3 12" id="KW-0808">Transferase</keyword>
<dbReference type="PANTHER" id="PTHR30313">
    <property type="entry name" value="DNA PRIMASE"/>
    <property type="match status" value="1"/>
</dbReference>
<dbReference type="EC" id="2.7.7.101" evidence="12"/>
<evidence type="ECO:0000256" key="6">
    <source>
        <dbReference type="ARBA" id="ARBA00022723"/>
    </source>
</evidence>
<comment type="catalytic activity">
    <reaction evidence="12">
        <text>ssDNA + n NTP = ssDNA/pppN(pN)n-1 hybrid + (n-1) diphosphate.</text>
        <dbReference type="EC" id="2.7.7.101"/>
    </reaction>
</comment>
<dbReference type="Gene3D" id="3.90.980.10">
    <property type="entry name" value="DNA primase, catalytic core, N-terminal domain"/>
    <property type="match status" value="1"/>
</dbReference>
<keyword evidence="2 12" id="KW-0639">Primosome</keyword>
<feature type="domain" description="Toprim" evidence="17">
    <location>
        <begin position="257"/>
        <end position="334"/>
    </location>
</feature>
<dbReference type="PIRSF" id="PIRSF002811">
    <property type="entry name" value="DnaG"/>
    <property type="match status" value="1"/>
</dbReference>
<organism evidence="18">
    <name type="scientific">Caldithrix abyssi</name>
    <dbReference type="NCBI Taxonomy" id="187145"/>
    <lineage>
        <taxon>Bacteria</taxon>
        <taxon>Pseudomonadati</taxon>
        <taxon>Calditrichota</taxon>
        <taxon>Calditrichia</taxon>
        <taxon>Calditrichales</taxon>
        <taxon>Calditrichaceae</taxon>
        <taxon>Caldithrix</taxon>
    </lineage>
</organism>
<keyword evidence="10 12" id="KW-0238">DNA-binding</keyword>
<evidence type="ECO:0000256" key="8">
    <source>
        <dbReference type="ARBA" id="ARBA00022833"/>
    </source>
</evidence>
<dbReference type="AlphaFoldDB" id="A0A7V4U0M7"/>
<dbReference type="InterPro" id="IPR002694">
    <property type="entry name" value="Znf_CHC2"/>
</dbReference>
<proteinExistence type="inferred from homology"/>
<keyword evidence="11 12" id="KW-0804">Transcription</keyword>
<comment type="domain">
    <text evidence="12">Contains an N-terminal zinc-binding domain, a central core domain that contains the primase activity, and a C-terminal DnaB-binding domain.</text>
</comment>
<evidence type="ECO:0000256" key="11">
    <source>
        <dbReference type="ARBA" id="ARBA00023163"/>
    </source>
</evidence>
<dbReference type="SUPFAM" id="SSF57783">
    <property type="entry name" value="Zinc beta-ribbon"/>
    <property type="match status" value="1"/>
</dbReference>
<keyword evidence="7 12" id="KW-0863">Zinc-finger</keyword>
<dbReference type="NCBIfam" id="TIGR01391">
    <property type="entry name" value="dnaG"/>
    <property type="match status" value="1"/>
</dbReference>
<evidence type="ECO:0000256" key="14">
    <source>
        <dbReference type="PIRSR" id="PIRSR002811-1"/>
    </source>
</evidence>
<dbReference type="CDD" id="cd03364">
    <property type="entry name" value="TOPRIM_DnaG_primases"/>
    <property type="match status" value="1"/>
</dbReference>
<keyword evidence="5 12" id="KW-0235">DNA replication</keyword>
<dbReference type="InterPro" id="IPR037068">
    <property type="entry name" value="DNA_primase_core_N_sf"/>
</dbReference>
<comment type="caution">
    <text evidence="18">The sequence shown here is derived from an EMBL/GenBank/DDBJ whole genome shotgun (WGS) entry which is preliminary data.</text>
</comment>
<dbReference type="GO" id="GO:0003677">
    <property type="term" value="F:DNA binding"/>
    <property type="evidence" value="ECO:0007669"/>
    <property type="project" value="UniProtKB-KW"/>
</dbReference>
<dbReference type="PROSITE" id="PS50880">
    <property type="entry name" value="TOPRIM"/>
    <property type="match status" value="1"/>
</dbReference>
<dbReference type="SMART" id="SM00493">
    <property type="entry name" value="TOPRIM"/>
    <property type="match status" value="1"/>
</dbReference>
<keyword evidence="1 12" id="KW-0240">DNA-directed RNA polymerase</keyword>
<dbReference type="PANTHER" id="PTHR30313:SF2">
    <property type="entry name" value="DNA PRIMASE"/>
    <property type="match status" value="1"/>
</dbReference>
<dbReference type="Proteomes" id="UP000885779">
    <property type="component" value="Unassembled WGS sequence"/>
</dbReference>
<evidence type="ECO:0000256" key="7">
    <source>
        <dbReference type="ARBA" id="ARBA00022771"/>
    </source>
</evidence>
<dbReference type="InterPro" id="IPR030846">
    <property type="entry name" value="DnaG_bac"/>
</dbReference>
<keyword evidence="9" id="KW-0460">Magnesium</keyword>
<evidence type="ECO:0000256" key="10">
    <source>
        <dbReference type="ARBA" id="ARBA00023125"/>
    </source>
</evidence>
<evidence type="ECO:0000256" key="16">
    <source>
        <dbReference type="SAM" id="MobiDB-lite"/>
    </source>
</evidence>
<feature type="zinc finger region" description="CHC2-type" evidence="12 14">
    <location>
        <begin position="39"/>
        <end position="63"/>
    </location>
</feature>
<comment type="function">
    <text evidence="12 13">RNA polymerase that catalyzes the synthesis of short RNA molecules used as primers for DNA polymerase during DNA replication.</text>
</comment>
<dbReference type="GO" id="GO:0003899">
    <property type="term" value="F:DNA-directed RNA polymerase activity"/>
    <property type="evidence" value="ECO:0007669"/>
    <property type="project" value="UniProtKB-UniRule"/>
</dbReference>
<dbReference type="InterPro" id="IPR050219">
    <property type="entry name" value="DnaG_primase"/>
</dbReference>
<evidence type="ECO:0000256" key="12">
    <source>
        <dbReference type="HAMAP-Rule" id="MF_00974"/>
    </source>
</evidence>
<dbReference type="GO" id="GO:0008270">
    <property type="term" value="F:zinc ion binding"/>
    <property type="evidence" value="ECO:0007669"/>
    <property type="project" value="UniProtKB-UniRule"/>
</dbReference>
<dbReference type="SMART" id="SM00400">
    <property type="entry name" value="ZnF_CHCC"/>
    <property type="match status" value="1"/>
</dbReference>
<dbReference type="GO" id="GO:0000428">
    <property type="term" value="C:DNA-directed RNA polymerase complex"/>
    <property type="evidence" value="ECO:0007669"/>
    <property type="project" value="UniProtKB-KW"/>
</dbReference>
<dbReference type="HAMAP" id="MF_00974">
    <property type="entry name" value="DNA_primase_DnaG"/>
    <property type="match status" value="1"/>
</dbReference>
<dbReference type="GO" id="GO:0005737">
    <property type="term" value="C:cytoplasm"/>
    <property type="evidence" value="ECO:0007669"/>
    <property type="project" value="TreeGrafter"/>
</dbReference>
<keyword evidence="8 12" id="KW-0862">Zinc</keyword>
<reference evidence="18" key="1">
    <citation type="journal article" date="2020" name="mSystems">
        <title>Genome- and Community-Level Interaction Insights into Carbon Utilization and Element Cycling Functions of Hydrothermarchaeota in Hydrothermal Sediment.</title>
        <authorList>
            <person name="Zhou Z."/>
            <person name="Liu Y."/>
            <person name="Xu W."/>
            <person name="Pan J."/>
            <person name="Luo Z.H."/>
            <person name="Li M."/>
        </authorList>
    </citation>
    <scope>NUCLEOTIDE SEQUENCE [LARGE SCALE GENOMIC DNA]</scope>
    <source>
        <strain evidence="18">HyVt-577</strain>
    </source>
</reference>
<evidence type="ECO:0000256" key="1">
    <source>
        <dbReference type="ARBA" id="ARBA00022478"/>
    </source>
</evidence>
<dbReference type="GO" id="GO:0006269">
    <property type="term" value="P:DNA replication, synthesis of primer"/>
    <property type="evidence" value="ECO:0007669"/>
    <property type="project" value="UniProtKB-UniRule"/>
</dbReference>
<dbReference type="EMBL" id="DRQG01000066">
    <property type="protein sequence ID" value="HGY55438.1"/>
    <property type="molecule type" value="Genomic_DNA"/>
</dbReference>
<dbReference type="GO" id="GO:1990077">
    <property type="term" value="C:primosome complex"/>
    <property type="evidence" value="ECO:0007669"/>
    <property type="project" value="UniProtKB-KW"/>
</dbReference>
<dbReference type="InterPro" id="IPR036977">
    <property type="entry name" value="DNA_primase_Znf_CHC2"/>
</dbReference>
<keyword evidence="15" id="KW-0175">Coiled coil</keyword>
<dbReference type="InterPro" id="IPR013264">
    <property type="entry name" value="DNAG_N"/>
</dbReference>
<evidence type="ECO:0000256" key="13">
    <source>
        <dbReference type="PIRNR" id="PIRNR002811"/>
    </source>
</evidence>
<dbReference type="Gene3D" id="3.40.1360.10">
    <property type="match status" value="1"/>
</dbReference>
<dbReference type="InterPro" id="IPR016136">
    <property type="entry name" value="DNA_helicase_N/primase_C"/>
</dbReference>
<dbReference type="InterPro" id="IPR034151">
    <property type="entry name" value="TOPRIM_DnaG_bac"/>
</dbReference>
<evidence type="ECO:0000256" key="4">
    <source>
        <dbReference type="ARBA" id="ARBA00022695"/>
    </source>
</evidence>
<keyword evidence="6 12" id="KW-0479">Metal-binding</keyword>
<dbReference type="Pfam" id="PF01807">
    <property type="entry name" value="Zn_ribbon_DnaG"/>
    <property type="match status" value="1"/>
</dbReference>
<dbReference type="FunFam" id="3.90.580.10:FF:000001">
    <property type="entry name" value="DNA primase"/>
    <property type="match status" value="1"/>
</dbReference>
<evidence type="ECO:0000313" key="18">
    <source>
        <dbReference type="EMBL" id="HGY55438.1"/>
    </source>
</evidence>
<comment type="cofactor">
    <cofactor evidence="12 13 14">
        <name>Zn(2+)</name>
        <dbReference type="ChEBI" id="CHEBI:29105"/>
    </cofactor>
    <text evidence="12 13 14">Binds 1 zinc ion per monomer.</text>
</comment>
<protein>
    <recommendedName>
        <fullName evidence="12 13">DNA primase</fullName>
        <ecNumber evidence="12">2.7.7.101</ecNumber>
    </recommendedName>
</protein>
<dbReference type="Pfam" id="PF08275">
    <property type="entry name" value="DNAG_N"/>
    <property type="match status" value="1"/>
</dbReference>
<gene>
    <name evidence="12" type="primary">dnaG</name>
    <name evidence="18" type="ORF">ENK44_07050</name>
</gene>
<evidence type="ECO:0000256" key="2">
    <source>
        <dbReference type="ARBA" id="ARBA00022515"/>
    </source>
</evidence>
<dbReference type="Gene3D" id="1.10.860.10">
    <property type="entry name" value="DNAb Helicase, Chain A"/>
    <property type="match status" value="1"/>
</dbReference>
<name>A0A7V4U0M7_CALAY</name>
<accession>A0A7V4U0M7</accession>
<comment type="subunit">
    <text evidence="12">Monomer. Interacts with DnaB.</text>
</comment>
<keyword evidence="4 12" id="KW-0548">Nucleotidyltransferase</keyword>
<feature type="coiled-coil region" evidence="15">
    <location>
        <begin position="589"/>
        <end position="616"/>
    </location>
</feature>
<feature type="region of interest" description="Disordered" evidence="16">
    <location>
        <begin position="431"/>
        <end position="457"/>
    </location>
</feature>
<evidence type="ECO:0000256" key="5">
    <source>
        <dbReference type="ARBA" id="ARBA00022705"/>
    </source>
</evidence>
<comment type="similarity">
    <text evidence="12 13">Belongs to the DnaG primase family.</text>
</comment>
<dbReference type="InterPro" id="IPR006171">
    <property type="entry name" value="TOPRIM_dom"/>
</dbReference>
<dbReference type="SUPFAM" id="SSF56731">
    <property type="entry name" value="DNA primase core"/>
    <property type="match status" value="1"/>
</dbReference>
<dbReference type="Pfam" id="PF13155">
    <property type="entry name" value="Toprim_2"/>
    <property type="match status" value="1"/>
</dbReference>
<evidence type="ECO:0000256" key="3">
    <source>
        <dbReference type="ARBA" id="ARBA00022679"/>
    </source>
</evidence>